<sequence length="82" mass="9714">MRTSGNKVTLIENKNTPAEVARINREKKEEKRGVIFQIITSLMDMTLEELHQMEDEITKVKCNRFNLLRYQYQLSEKQNAIN</sequence>
<dbReference type="RefSeq" id="WP_168059707.1">
    <property type="nucleotide sequence ID" value="NZ_VTOW01000002.1"/>
</dbReference>
<name>A0A7X6DPZ3_9BACT</name>
<keyword evidence="2" id="KW-1185">Reference proteome</keyword>
<organism evidence="1 2">
    <name type="scientific">Candidatus Manganitrophus noduliformans</name>
    <dbReference type="NCBI Taxonomy" id="2606439"/>
    <lineage>
        <taxon>Bacteria</taxon>
        <taxon>Pseudomonadati</taxon>
        <taxon>Nitrospirota</taxon>
        <taxon>Nitrospiria</taxon>
        <taxon>Candidatus Troglogloeales</taxon>
        <taxon>Candidatus Manganitrophaceae</taxon>
        <taxon>Candidatus Manganitrophus</taxon>
    </lineage>
</organism>
<proteinExistence type="predicted"/>
<dbReference type="AlphaFoldDB" id="A0A7X6DPZ3"/>
<dbReference type="Proteomes" id="UP000534783">
    <property type="component" value="Unassembled WGS sequence"/>
</dbReference>
<gene>
    <name evidence="1" type="ORF">MNODULE_10910</name>
</gene>
<evidence type="ECO:0000313" key="2">
    <source>
        <dbReference type="Proteomes" id="UP000534783"/>
    </source>
</evidence>
<reference evidence="1 2" key="1">
    <citation type="journal article" date="2020" name="Nature">
        <title>Bacterial chemolithoautotrophy via manganese oxidation.</title>
        <authorList>
            <person name="Yu H."/>
            <person name="Leadbetter J.R."/>
        </authorList>
    </citation>
    <scope>NUCLEOTIDE SEQUENCE [LARGE SCALE GENOMIC DNA]</scope>
    <source>
        <strain evidence="1 2">Mn-1</strain>
    </source>
</reference>
<comment type="caution">
    <text evidence="1">The sequence shown here is derived from an EMBL/GenBank/DDBJ whole genome shotgun (WGS) entry which is preliminary data.</text>
</comment>
<accession>A0A7X6DPZ3</accession>
<dbReference type="EMBL" id="VTOW01000002">
    <property type="protein sequence ID" value="NKE71247.1"/>
    <property type="molecule type" value="Genomic_DNA"/>
</dbReference>
<evidence type="ECO:0000313" key="1">
    <source>
        <dbReference type="EMBL" id="NKE71247.1"/>
    </source>
</evidence>
<protein>
    <submittedName>
        <fullName evidence="1">Uncharacterized protein</fullName>
    </submittedName>
</protein>